<sequence>MDFEAFLALLPAAVGDRPLRHVLDVRHESFATPHYLALARRHGYVTVHTDSPKFPAIADADAPFAYLRLMRSEAHRASGYPREALDAWAAGAQAWARGDAPLPGPRDVFVFFINGAKERAPAAALELIRRFSG</sequence>
<evidence type="ECO:0008006" key="3">
    <source>
        <dbReference type="Google" id="ProtNLM"/>
    </source>
</evidence>
<organism evidence="1 2">
    <name type="scientific">Ramlibacter tataouinensis (strain ATCC BAA-407 / DSM 14655 / LMG 21543 / TTB310)</name>
    <dbReference type="NCBI Taxonomy" id="365046"/>
    <lineage>
        <taxon>Bacteria</taxon>
        <taxon>Pseudomonadati</taxon>
        <taxon>Pseudomonadota</taxon>
        <taxon>Betaproteobacteria</taxon>
        <taxon>Burkholderiales</taxon>
        <taxon>Comamonadaceae</taxon>
        <taxon>Ramlibacter</taxon>
    </lineage>
</organism>
<dbReference type="AlphaFoldDB" id="F5Y332"/>
<dbReference type="KEGG" id="rta:Rta_37960"/>
<dbReference type="EMBL" id="CP000245">
    <property type="protein sequence ID" value="AEG94912.1"/>
    <property type="molecule type" value="Genomic_DNA"/>
</dbReference>
<dbReference type="Gene3D" id="3.20.20.410">
    <property type="entry name" value="Protein of unknown function UPF0759"/>
    <property type="match status" value="1"/>
</dbReference>
<protein>
    <recommendedName>
        <fullName evidence="3">DUF72 domain-containing protein</fullName>
    </recommendedName>
</protein>
<dbReference type="PANTHER" id="PTHR30348:SF4">
    <property type="entry name" value="DUF72 DOMAIN-CONTAINING PROTEIN"/>
    <property type="match status" value="1"/>
</dbReference>
<name>F5Y332_RAMTT</name>
<dbReference type="InterPro" id="IPR002763">
    <property type="entry name" value="DUF72"/>
</dbReference>
<evidence type="ECO:0000313" key="1">
    <source>
        <dbReference type="EMBL" id="AEG94912.1"/>
    </source>
</evidence>
<dbReference type="eggNOG" id="COG1801">
    <property type="taxonomic scope" value="Bacteria"/>
</dbReference>
<accession>F5Y332</accession>
<keyword evidence="2" id="KW-1185">Reference proteome</keyword>
<dbReference type="STRING" id="365046.Rta_37960"/>
<evidence type="ECO:0000313" key="2">
    <source>
        <dbReference type="Proteomes" id="UP000008385"/>
    </source>
</evidence>
<reference evidence="1 2" key="2">
    <citation type="journal article" date="2011" name="PLoS ONE">
        <title>The Cyst-Dividing Bacterium Ramlibacter tataouinensis TTB310 Genome Reveals a Well-Stocked Toolbox for Adaptation to a Desert Environment.</title>
        <authorList>
            <person name="De Luca G."/>
            <person name="Barakat M."/>
            <person name="Ortet P."/>
            <person name="Fochesato S."/>
            <person name="Jourlin-Castelli C."/>
            <person name="Ansaldi M."/>
            <person name="Py B."/>
            <person name="Fichant G."/>
            <person name="Coutinho P.M."/>
            <person name="Voulhoux R."/>
            <person name="Bastien O."/>
            <person name="Marechal E."/>
            <person name="Henrissat B."/>
            <person name="Quentin Y."/>
            <person name="Noirot P."/>
            <person name="Filloux A."/>
            <person name="Mejean V."/>
            <person name="Dubow M.S."/>
            <person name="Barras F."/>
            <person name="Barbe V."/>
            <person name="Weissenbach J."/>
            <person name="Mihalcescu I."/>
            <person name="Vermeglio A."/>
            <person name="Achouak W."/>
            <person name="Heulin T."/>
        </authorList>
    </citation>
    <scope>NUCLEOTIDE SEQUENCE [LARGE SCALE GENOMIC DNA]</scope>
    <source>
        <strain evidence="2">ATCC BAA-407 / DSM 14655 / LMG 21543 / TTB310</strain>
    </source>
</reference>
<dbReference type="Pfam" id="PF01904">
    <property type="entry name" value="DUF72"/>
    <property type="match status" value="1"/>
</dbReference>
<dbReference type="Proteomes" id="UP000008385">
    <property type="component" value="Chromosome"/>
</dbReference>
<proteinExistence type="predicted"/>
<dbReference type="HOGENOM" id="CLU_1905007_0_0_4"/>
<dbReference type="InterPro" id="IPR036520">
    <property type="entry name" value="UPF0759_sf"/>
</dbReference>
<gene>
    <name evidence="1" type="ordered locus">Rta_37960</name>
</gene>
<reference evidence="2" key="1">
    <citation type="submission" date="2006-01" db="EMBL/GenBank/DDBJ databases">
        <title>Genome of the cyst-dividing bacterium Ramlibacter tataouinensis.</title>
        <authorList>
            <person name="Barakat M."/>
            <person name="Ortet P."/>
            <person name="De Luca G."/>
            <person name="Jourlin-Castelli C."/>
            <person name="Ansaldi M."/>
            <person name="Py B."/>
            <person name="Fichant G."/>
            <person name="Coutinho P."/>
            <person name="Voulhoux R."/>
            <person name="Bastien O."/>
            <person name="Roy S."/>
            <person name="Marechal E."/>
            <person name="Henrissat B."/>
            <person name="Quentin Y."/>
            <person name="Noirot P."/>
            <person name="Filloux A."/>
            <person name="Mejean V."/>
            <person name="DuBow M."/>
            <person name="Barras F."/>
            <person name="Heulin T."/>
        </authorList>
    </citation>
    <scope>NUCLEOTIDE SEQUENCE [LARGE SCALE GENOMIC DNA]</scope>
    <source>
        <strain evidence="2">ATCC BAA-407 / DSM 14655 / LMG 21543 / TTB310</strain>
    </source>
</reference>
<dbReference type="PANTHER" id="PTHR30348">
    <property type="entry name" value="UNCHARACTERIZED PROTEIN YECE"/>
    <property type="match status" value="1"/>
</dbReference>
<dbReference type="SUPFAM" id="SSF117396">
    <property type="entry name" value="TM1631-like"/>
    <property type="match status" value="1"/>
</dbReference>